<dbReference type="OrthoDB" id="364513at2759"/>
<dbReference type="Pfam" id="PF18307">
    <property type="entry name" value="Tfb2_C"/>
    <property type="match status" value="1"/>
</dbReference>
<name>A0A8H5D6E0_9AGAR</name>
<gene>
    <name evidence="12" type="ORF">D9758_008756</name>
</gene>
<evidence type="ECO:0000256" key="5">
    <source>
        <dbReference type="ARBA" id="ARBA00023015"/>
    </source>
</evidence>
<evidence type="ECO:0000256" key="10">
    <source>
        <dbReference type="SAM" id="MobiDB-lite"/>
    </source>
</evidence>
<dbReference type="PANTHER" id="PTHR13152">
    <property type="entry name" value="TFIIH, POLYPEPTIDE 4"/>
    <property type="match status" value="1"/>
</dbReference>
<dbReference type="GO" id="GO:0006289">
    <property type="term" value="P:nucleotide-excision repair"/>
    <property type="evidence" value="ECO:0007669"/>
    <property type="project" value="InterPro"/>
</dbReference>
<protein>
    <recommendedName>
        <fullName evidence="9">RNA polymerase II transcription factor B subunit 2</fullName>
    </recommendedName>
</protein>
<comment type="subcellular location">
    <subcellularLocation>
        <location evidence="2 9">Nucleus</location>
    </subcellularLocation>
</comment>
<proteinExistence type="inferred from homology"/>
<dbReference type="EMBL" id="JAACJM010000064">
    <property type="protein sequence ID" value="KAF5353077.1"/>
    <property type="molecule type" value="Genomic_DNA"/>
</dbReference>
<dbReference type="InterPro" id="IPR004598">
    <property type="entry name" value="TFIIH_p52/Tfb2"/>
</dbReference>
<dbReference type="FunFam" id="3.30.70.2610:FF:000001">
    <property type="entry name" value="General transcription factor IIH subunit 4"/>
    <property type="match status" value="1"/>
</dbReference>
<dbReference type="AlphaFoldDB" id="A0A8H5D6E0"/>
<comment type="function">
    <text evidence="9">Component of the general transcription and DNA repair factor IIH (TFIIH) core complex which is involved in general and transcription-coupled nucleotide excision repair (NER) of damaged DNA.</text>
</comment>
<dbReference type="GO" id="GO:0001671">
    <property type="term" value="F:ATPase activator activity"/>
    <property type="evidence" value="ECO:0007669"/>
    <property type="project" value="InterPro"/>
</dbReference>
<dbReference type="PANTHER" id="PTHR13152:SF0">
    <property type="entry name" value="GENERAL TRANSCRIPTION FACTOR IIH SUBUNIT 4"/>
    <property type="match status" value="1"/>
</dbReference>
<evidence type="ECO:0000313" key="12">
    <source>
        <dbReference type="EMBL" id="KAF5353077.1"/>
    </source>
</evidence>
<evidence type="ECO:0000256" key="6">
    <source>
        <dbReference type="ARBA" id="ARBA00023163"/>
    </source>
</evidence>
<comment type="function">
    <text evidence="1">Component of the general transcription and DNA repair factor IIH (TFIIH) core complex, which is involved in general and transcription-coupled nucleotide excision repair (NER) of damaged DNA and, when complexed to TFIIK, in RNA transcription by RNA polymerase II. In NER, TFIIH acts by opening DNA around the lesion to allow the excision of the damaged oligonucleotide and its replacement by a new DNA fragment. In transcription, TFIIH has an essential role in transcription initiation. When the pre-initiation complex (PIC) has been established, TFIIH is required for promoter opening and promoter escape. Phosphorylation of the C-terminal tail (CTD) of the largest subunit of RNA polymerase II by the kinase module TFIIK controls the initiation of transcription.</text>
</comment>
<organism evidence="12 13">
    <name type="scientific">Tetrapyrgos nigripes</name>
    <dbReference type="NCBI Taxonomy" id="182062"/>
    <lineage>
        <taxon>Eukaryota</taxon>
        <taxon>Fungi</taxon>
        <taxon>Dikarya</taxon>
        <taxon>Basidiomycota</taxon>
        <taxon>Agaricomycotina</taxon>
        <taxon>Agaricomycetes</taxon>
        <taxon>Agaricomycetidae</taxon>
        <taxon>Agaricales</taxon>
        <taxon>Marasmiineae</taxon>
        <taxon>Marasmiaceae</taxon>
        <taxon>Tetrapyrgos</taxon>
    </lineage>
</organism>
<keyword evidence="6 9" id="KW-0804">Transcription</keyword>
<keyword evidence="4 9" id="KW-0227">DNA damage</keyword>
<evidence type="ECO:0000256" key="3">
    <source>
        <dbReference type="ARBA" id="ARBA00007132"/>
    </source>
</evidence>
<evidence type="ECO:0000256" key="7">
    <source>
        <dbReference type="ARBA" id="ARBA00023204"/>
    </source>
</evidence>
<evidence type="ECO:0000256" key="4">
    <source>
        <dbReference type="ARBA" id="ARBA00022763"/>
    </source>
</evidence>
<accession>A0A8H5D6E0</accession>
<keyword evidence="8 9" id="KW-0539">Nucleus</keyword>
<dbReference type="NCBIfam" id="TIGR00625">
    <property type="entry name" value="tfb2"/>
    <property type="match status" value="1"/>
</dbReference>
<feature type="compositionally biased region" description="Low complexity" evidence="10">
    <location>
        <begin position="285"/>
        <end position="320"/>
    </location>
</feature>
<comment type="similarity">
    <text evidence="3 9">Belongs to the TFB2 family.</text>
</comment>
<dbReference type="GO" id="GO:0003690">
    <property type="term" value="F:double-stranded DNA binding"/>
    <property type="evidence" value="ECO:0007669"/>
    <property type="project" value="TreeGrafter"/>
</dbReference>
<dbReference type="Pfam" id="PF03849">
    <property type="entry name" value="Tfb2"/>
    <property type="match status" value="1"/>
</dbReference>
<dbReference type="Proteomes" id="UP000559256">
    <property type="component" value="Unassembled WGS sequence"/>
</dbReference>
<evidence type="ECO:0000313" key="13">
    <source>
        <dbReference type="Proteomes" id="UP000559256"/>
    </source>
</evidence>
<feature type="region of interest" description="Disordered" evidence="10">
    <location>
        <begin position="285"/>
        <end position="344"/>
    </location>
</feature>
<dbReference type="GO" id="GO:0006366">
    <property type="term" value="P:transcription by RNA polymerase II"/>
    <property type="evidence" value="ECO:0007669"/>
    <property type="project" value="UniProtKB-ARBA"/>
</dbReference>
<evidence type="ECO:0000256" key="2">
    <source>
        <dbReference type="ARBA" id="ARBA00004123"/>
    </source>
</evidence>
<evidence type="ECO:0000256" key="8">
    <source>
        <dbReference type="ARBA" id="ARBA00023242"/>
    </source>
</evidence>
<dbReference type="GO" id="GO:0005675">
    <property type="term" value="C:transcription factor TFIIH holo complex"/>
    <property type="evidence" value="ECO:0007669"/>
    <property type="project" value="TreeGrafter"/>
</dbReference>
<dbReference type="GO" id="GO:0000439">
    <property type="term" value="C:transcription factor TFIIH core complex"/>
    <property type="evidence" value="ECO:0007669"/>
    <property type="project" value="InterPro"/>
</dbReference>
<keyword evidence="5 9" id="KW-0805">Transcription regulation</keyword>
<keyword evidence="7 9" id="KW-0234">DNA repair</keyword>
<evidence type="ECO:0000259" key="11">
    <source>
        <dbReference type="Pfam" id="PF18307"/>
    </source>
</evidence>
<keyword evidence="13" id="KW-1185">Reference proteome</keyword>
<evidence type="ECO:0000256" key="1">
    <source>
        <dbReference type="ARBA" id="ARBA00002817"/>
    </source>
</evidence>
<feature type="domain" description="Transcription factor Tfb2 C-terminal" evidence="11">
    <location>
        <begin position="435"/>
        <end position="501"/>
    </location>
</feature>
<dbReference type="Gene3D" id="3.30.70.2610">
    <property type="match status" value="1"/>
</dbReference>
<evidence type="ECO:0000256" key="9">
    <source>
        <dbReference type="RuleBase" id="RU364024"/>
    </source>
</evidence>
<comment type="caution">
    <text evidence="12">The sequence shown here is derived from an EMBL/GenBank/DDBJ whole genome shotgun (WGS) entry which is preliminary data.</text>
</comment>
<reference evidence="12 13" key="1">
    <citation type="journal article" date="2020" name="ISME J.">
        <title>Uncovering the hidden diversity of litter-decomposition mechanisms in mushroom-forming fungi.</title>
        <authorList>
            <person name="Floudas D."/>
            <person name="Bentzer J."/>
            <person name="Ahren D."/>
            <person name="Johansson T."/>
            <person name="Persson P."/>
            <person name="Tunlid A."/>
        </authorList>
    </citation>
    <scope>NUCLEOTIDE SEQUENCE [LARGE SCALE GENOMIC DNA]</scope>
    <source>
        <strain evidence="12 13">CBS 291.85</strain>
    </source>
</reference>
<dbReference type="InterPro" id="IPR040662">
    <property type="entry name" value="Tfb2_C"/>
</dbReference>
<sequence length="511" mass="56513">MPSVDTEKPLESLENTKTHPLLPFLQQQSATSLTRLYQSPSSCLSIFRLLAPVERQIVMNILWLESAMSPSTMAAWVTVDGKKLYERSLETLSSLHILQQYPIKLLLNSTFKASLRHAITGGGKTGSFGVPVARDPKHAPPSISVLDGYALERWETILHYMVSSGTGQYPSKPSTGVLYLLKESGLMSGHFQSAEPVITSEGFQFLLQSPHEQLWELLLQYLQMVERRSMDLMEVISFLLMLSTMELGREYSTEQLSQTQKAMLDDLRDYGLIWQRRSSTKRFSPTRLATTLTSSSEASLPTPPGASTGTGAAADGSVTAAGGGGGPGSATGLNAPIPSPSRGLGSGSQQGFIILETNYRVYAYTDNPLQTAVLNLFVSLKYRFPNLVVGSITRESVKRALSNGISAEQIISYLVTHAHPQMRKFNPMIPVTVQDQIRLWELEKNRMKSDGGFLYTSFQSQADYEYVLNYAKELGVVLWENSAKRCFFAQEEGHNNIKSFIERRSGTAGKI</sequence>